<feature type="region of interest" description="Disordered" evidence="5">
    <location>
        <begin position="1"/>
        <end position="21"/>
    </location>
</feature>
<dbReference type="InterPro" id="IPR010998">
    <property type="entry name" value="Integrase_recombinase_N"/>
</dbReference>
<keyword evidence="13" id="KW-1185">Reference proteome</keyword>
<dbReference type="Gene3D" id="1.10.150.130">
    <property type="match status" value="1"/>
</dbReference>
<dbReference type="GO" id="GO:0015074">
    <property type="term" value="P:DNA integration"/>
    <property type="evidence" value="ECO:0007669"/>
    <property type="project" value="UniProtKB-KW"/>
</dbReference>
<reference evidence="9" key="2">
    <citation type="submission" date="2017-05" db="EMBL/GenBank/DDBJ databases">
        <authorList>
            <person name="Song R."/>
            <person name="Chenine A.L."/>
            <person name="Ruprecht R.M."/>
        </authorList>
    </citation>
    <scope>NUCLEOTIDE SEQUENCE</scope>
    <source>
        <strain evidence="10">G37</strain>
        <strain evidence="9">Ga36</strain>
    </source>
</reference>
<sequence>MSRKPSSPPANPSDLSPREARDRFLEKRSMENSDKTIRSYDNRLTRWVHWCEERGVERVGDLSGWLFDEYERHLRAEDNAPATVKGKMTAVSQVVQYLATIEAVDEDLPEKVHVPKLTRSQETSDTMLDTEDAKQLLAFYRNDPARFGTPPHAVLEVFWNTGCRLGAVVGLDLGDYDPENGYLDFNHRPESGTPLKNNEEGERVVRISEPVVDALDTYIARERSDKRDEHGREPLFAGRQGRVTDTTIRSWTYQGTQPCLYMKCPHGRRRRSCKFTERSHASKCPSSRAPHHIRTGSLTWHCDRGLPIEVISERVDADPDTIKRYYDKADRHRKMAERREEYTADLDIAGIGEEDDDS</sequence>
<organism evidence="9 11">
    <name type="scientific">Halorubrum ezzemoulense</name>
    <name type="common">Halorubrum chaoviator</name>
    <dbReference type="NCBI Taxonomy" id="337243"/>
    <lineage>
        <taxon>Archaea</taxon>
        <taxon>Methanobacteriati</taxon>
        <taxon>Methanobacteriota</taxon>
        <taxon>Stenosarchaea group</taxon>
        <taxon>Halobacteria</taxon>
        <taxon>Halobacteriales</taxon>
        <taxon>Haloferacaceae</taxon>
        <taxon>Halorubrum</taxon>
    </lineage>
</organism>
<dbReference type="InterPro" id="IPR013762">
    <property type="entry name" value="Integrase-like_cat_sf"/>
</dbReference>
<dbReference type="Proteomes" id="UP000215731">
    <property type="component" value="Unassembled WGS sequence"/>
</dbReference>
<evidence type="ECO:0000313" key="9">
    <source>
        <dbReference type="EMBL" id="OYR61567.1"/>
    </source>
</evidence>
<feature type="domain" description="Core-binding (CB)" evidence="7">
    <location>
        <begin position="15"/>
        <end position="99"/>
    </location>
</feature>
<comment type="caution">
    <text evidence="9">The sequence shown here is derived from an EMBL/GenBank/DDBJ whole genome shotgun (WGS) entry which is preliminary data.</text>
</comment>
<keyword evidence="2 4" id="KW-0238">DNA-binding</keyword>
<reference evidence="8 13" key="3">
    <citation type="submission" date="2023-01" db="EMBL/GenBank/DDBJ databases">
        <title>Halorubrum ezzemoulense from Santa Pola, Spain.</title>
        <authorList>
            <person name="Feng Y."/>
            <person name="Louyakis A.S."/>
            <person name="Gogarten J.P."/>
        </authorList>
    </citation>
    <scope>NUCLEOTIDE SEQUENCE [LARGE SCALE GENOMIC DNA]</scope>
    <source>
        <strain evidence="8 13">AMM015</strain>
    </source>
</reference>
<dbReference type="PANTHER" id="PTHR30349:SF41">
    <property type="entry name" value="INTEGRASE_RECOMBINASE PROTEIN MJ0367-RELATED"/>
    <property type="match status" value="1"/>
</dbReference>
<evidence type="ECO:0000313" key="13">
    <source>
        <dbReference type="Proteomes" id="UP001210528"/>
    </source>
</evidence>
<dbReference type="GO" id="GO:0003677">
    <property type="term" value="F:DNA binding"/>
    <property type="evidence" value="ECO:0007669"/>
    <property type="project" value="UniProtKB-UniRule"/>
</dbReference>
<name>A0A256IZQ1_HALEZ</name>
<evidence type="ECO:0000259" key="6">
    <source>
        <dbReference type="PROSITE" id="PS51898"/>
    </source>
</evidence>
<reference evidence="11 12" key="1">
    <citation type="journal article" date="2014" name="Front. Microbiol.">
        <title>Population and genomic analysis of the genus Halorubrum.</title>
        <authorList>
            <person name="Fullmer M.S."/>
            <person name="Soucy S.M."/>
            <person name="Swithers K.S."/>
            <person name="Makkay A.M."/>
            <person name="Wheeler R."/>
            <person name="Ventosa A."/>
            <person name="Gogarten J.P."/>
            <person name="Papke R.T."/>
        </authorList>
    </citation>
    <scope>NUCLEOTIDE SEQUENCE [LARGE SCALE GENOMIC DNA]</scope>
    <source>
        <strain evidence="10 12">G37</strain>
        <strain evidence="9 11">Ga36</strain>
    </source>
</reference>
<dbReference type="SUPFAM" id="SSF56349">
    <property type="entry name" value="DNA breaking-rejoining enzymes"/>
    <property type="match status" value="1"/>
</dbReference>
<evidence type="ECO:0000256" key="1">
    <source>
        <dbReference type="ARBA" id="ARBA00022908"/>
    </source>
</evidence>
<dbReference type="InterPro" id="IPR002104">
    <property type="entry name" value="Integrase_catalytic"/>
</dbReference>
<evidence type="ECO:0000256" key="2">
    <source>
        <dbReference type="ARBA" id="ARBA00023125"/>
    </source>
</evidence>
<feature type="domain" description="Tyr recombinase" evidence="6">
    <location>
        <begin position="123"/>
        <end position="339"/>
    </location>
</feature>
<proteinExistence type="predicted"/>
<dbReference type="EMBL" id="NHPB01000109">
    <property type="protein sequence ID" value="OYR67400.1"/>
    <property type="molecule type" value="Genomic_DNA"/>
</dbReference>
<gene>
    <name evidence="10" type="ORF">DJ78_15885</name>
    <name evidence="9" type="ORF">DJ80_12220</name>
    <name evidence="8" type="ORF">PM085_06775</name>
</gene>
<evidence type="ECO:0000256" key="3">
    <source>
        <dbReference type="ARBA" id="ARBA00023172"/>
    </source>
</evidence>
<feature type="compositionally biased region" description="Pro residues" evidence="5">
    <location>
        <begin position="1"/>
        <end position="11"/>
    </location>
</feature>
<keyword evidence="1" id="KW-0229">DNA integration</keyword>
<evidence type="ECO:0000259" key="7">
    <source>
        <dbReference type="PROSITE" id="PS51900"/>
    </source>
</evidence>
<dbReference type="AlphaFoldDB" id="A0A256IZQ1"/>
<dbReference type="GO" id="GO:0006310">
    <property type="term" value="P:DNA recombination"/>
    <property type="evidence" value="ECO:0007669"/>
    <property type="project" value="UniProtKB-KW"/>
</dbReference>
<protein>
    <submittedName>
        <fullName evidence="8 9">Integrase</fullName>
    </submittedName>
</protein>
<evidence type="ECO:0000313" key="11">
    <source>
        <dbReference type="Proteomes" id="UP000215731"/>
    </source>
</evidence>
<dbReference type="EMBL" id="JAQLUK010000004">
    <property type="protein sequence ID" value="MDB2291991.1"/>
    <property type="molecule type" value="Genomic_DNA"/>
</dbReference>
<dbReference type="PANTHER" id="PTHR30349">
    <property type="entry name" value="PHAGE INTEGRASE-RELATED"/>
    <property type="match status" value="1"/>
</dbReference>
<dbReference type="OrthoDB" id="198497at2157"/>
<dbReference type="InterPro" id="IPR044068">
    <property type="entry name" value="CB"/>
</dbReference>
<dbReference type="RefSeq" id="WP_094553388.1">
    <property type="nucleotide sequence ID" value="NZ_JAQLTZ010000002.1"/>
</dbReference>
<evidence type="ECO:0000313" key="8">
    <source>
        <dbReference type="EMBL" id="MDB2291991.1"/>
    </source>
</evidence>
<accession>A0A256IZQ1</accession>
<dbReference type="PROSITE" id="PS51898">
    <property type="entry name" value="TYR_RECOMBINASE"/>
    <property type="match status" value="1"/>
</dbReference>
<dbReference type="EMBL" id="NHOZ01000120">
    <property type="protein sequence ID" value="OYR61567.1"/>
    <property type="molecule type" value="Genomic_DNA"/>
</dbReference>
<evidence type="ECO:0000313" key="10">
    <source>
        <dbReference type="EMBL" id="OYR67400.1"/>
    </source>
</evidence>
<dbReference type="InterPro" id="IPR011010">
    <property type="entry name" value="DNA_brk_join_enz"/>
</dbReference>
<dbReference type="Proteomes" id="UP001210528">
    <property type="component" value="Unassembled WGS sequence"/>
</dbReference>
<evidence type="ECO:0000256" key="4">
    <source>
        <dbReference type="PROSITE-ProRule" id="PRU01248"/>
    </source>
</evidence>
<dbReference type="Pfam" id="PF00589">
    <property type="entry name" value="Phage_integrase"/>
    <property type="match status" value="1"/>
</dbReference>
<dbReference type="Gene3D" id="1.10.443.10">
    <property type="entry name" value="Intergrase catalytic core"/>
    <property type="match status" value="1"/>
</dbReference>
<dbReference type="PROSITE" id="PS51900">
    <property type="entry name" value="CB"/>
    <property type="match status" value="1"/>
</dbReference>
<dbReference type="Proteomes" id="UP000216758">
    <property type="component" value="Unassembled WGS sequence"/>
</dbReference>
<keyword evidence="3" id="KW-0233">DNA recombination</keyword>
<dbReference type="CDD" id="cd00397">
    <property type="entry name" value="DNA_BRE_C"/>
    <property type="match status" value="1"/>
</dbReference>
<dbReference type="InterPro" id="IPR050090">
    <property type="entry name" value="Tyrosine_recombinase_XerCD"/>
</dbReference>
<evidence type="ECO:0000313" key="12">
    <source>
        <dbReference type="Proteomes" id="UP000216758"/>
    </source>
</evidence>
<evidence type="ECO:0000256" key="5">
    <source>
        <dbReference type="SAM" id="MobiDB-lite"/>
    </source>
</evidence>